<dbReference type="RefSeq" id="WP_341838043.1">
    <property type="nucleotide sequence ID" value="NZ_CP149822.1"/>
</dbReference>
<sequence length="385" mass="43455">MRHIPLIAIILSAAACQQNGEIKTGSSNNSAYTLTEGYHLNEDSVLLFTSRKDLPENEADRLFRQAIDVYRNQENPAAALPLFRQSILKAPRAAAFFEYGNALSEMGDGSASMQARLSVEQALQAYHIADLLGYKPVSKLLYNTACLYAKSGKEDSAFHYLVSAIEFGYTNTAQIYKDSDLAPLREIRWRFDNEITAALSGASDPDRLLWKLFSHEFQPLELPVVFDTKFREDKSFSNVTYDFEKFIPEMRNAKFSRDVGSEYYYIGSVQSTPQFTVLTYAVQDVMMDEGAPYCYYLASFDANGKLLDKMIVGGHRILDEPFRVGKITGNGEVEVRKFAVRYEKDPAQNGYAENKMEEMNEVGVEYFAISPEGRFTPKSVPLAMR</sequence>
<dbReference type="Proteomes" id="UP001485459">
    <property type="component" value="Chromosome"/>
</dbReference>
<name>A0ABZ2YWM2_9BACT</name>
<accession>A0ABZ2YWM2</accession>
<evidence type="ECO:0000313" key="2">
    <source>
        <dbReference type="Proteomes" id="UP001485459"/>
    </source>
</evidence>
<dbReference type="NCBIfam" id="NF047558">
    <property type="entry name" value="TPR_END_plus"/>
    <property type="match status" value="1"/>
</dbReference>
<organism evidence="1 2">
    <name type="scientific">Chitinophaga pollutisoli</name>
    <dbReference type="NCBI Taxonomy" id="3133966"/>
    <lineage>
        <taxon>Bacteria</taxon>
        <taxon>Pseudomonadati</taxon>
        <taxon>Bacteroidota</taxon>
        <taxon>Chitinophagia</taxon>
        <taxon>Chitinophagales</taxon>
        <taxon>Chitinophagaceae</taxon>
        <taxon>Chitinophaga</taxon>
    </lineage>
</organism>
<keyword evidence="2" id="KW-1185">Reference proteome</keyword>
<dbReference type="PROSITE" id="PS51257">
    <property type="entry name" value="PROKAR_LIPOPROTEIN"/>
    <property type="match status" value="1"/>
</dbReference>
<reference evidence="2" key="1">
    <citation type="submission" date="2024-03" db="EMBL/GenBank/DDBJ databases">
        <title>Chitinophaga horti sp. nov., isolated from garden soil.</title>
        <authorList>
            <person name="Lee D.S."/>
            <person name="Han D.M."/>
            <person name="Baek J.H."/>
            <person name="Choi D.G."/>
            <person name="Jeon J.H."/>
            <person name="Jeon C.O."/>
        </authorList>
    </citation>
    <scope>NUCLEOTIDE SEQUENCE [LARGE SCALE GENOMIC DNA]</scope>
    <source>
        <strain evidence="2">GPA1</strain>
    </source>
</reference>
<gene>
    <name evidence="1" type="ORF">WJU16_09300</name>
</gene>
<protein>
    <recommendedName>
        <fullName evidence="3">Tetratricopeptide repeat protein</fullName>
    </recommendedName>
</protein>
<dbReference type="InterPro" id="IPR011990">
    <property type="entry name" value="TPR-like_helical_dom_sf"/>
</dbReference>
<proteinExistence type="predicted"/>
<evidence type="ECO:0008006" key="3">
    <source>
        <dbReference type="Google" id="ProtNLM"/>
    </source>
</evidence>
<dbReference type="Gene3D" id="1.25.40.10">
    <property type="entry name" value="Tetratricopeptide repeat domain"/>
    <property type="match status" value="1"/>
</dbReference>
<evidence type="ECO:0000313" key="1">
    <source>
        <dbReference type="EMBL" id="WZN43226.1"/>
    </source>
</evidence>
<dbReference type="EMBL" id="CP149822">
    <property type="protein sequence ID" value="WZN43226.1"/>
    <property type="molecule type" value="Genomic_DNA"/>
</dbReference>
<dbReference type="SUPFAM" id="SSF48452">
    <property type="entry name" value="TPR-like"/>
    <property type="match status" value="1"/>
</dbReference>